<dbReference type="Bgee" id="ENSOANG00000046043">
    <property type="expression patterns" value="Expressed in testis and 3 other cell types or tissues"/>
</dbReference>
<keyword evidence="3" id="KW-1185">Reference proteome</keyword>
<feature type="compositionally biased region" description="Basic and acidic residues" evidence="1">
    <location>
        <begin position="236"/>
        <end position="245"/>
    </location>
</feature>
<feature type="region of interest" description="Disordered" evidence="1">
    <location>
        <begin position="541"/>
        <end position="564"/>
    </location>
</feature>
<dbReference type="Ensembl" id="ENSOANT00000057195.1">
    <property type="protein sequence ID" value="ENSOANP00000052566.1"/>
    <property type="gene ID" value="ENSOANG00000046043.1"/>
</dbReference>
<dbReference type="AlphaFoldDB" id="A0A6I8PF86"/>
<organism evidence="2 3">
    <name type="scientific">Ornithorhynchus anatinus</name>
    <name type="common">Duckbill platypus</name>
    <dbReference type="NCBI Taxonomy" id="9258"/>
    <lineage>
        <taxon>Eukaryota</taxon>
        <taxon>Metazoa</taxon>
        <taxon>Chordata</taxon>
        <taxon>Craniata</taxon>
        <taxon>Vertebrata</taxon>
        <taxon>Euteleostomi</taxon>
        <taxon>Mammalia</taxon>
        <taxon>Monotremata</taxon>
        <taxon>Ornithorhynchidae</taxon>
        <taxon>Ornithorhynchus</taxon>
    </lineage>
</organism>
<feature type="compositionally biased region" description="Basic and acidic residues" evidence="1">
    <location>
        <begin position="344"/>
        <end position="358"/>
    </location>
</feature>
<dbReference type="Proteomes" id="UP000002279">
    <property type="component" value="Chromosome 17"/>
</dbReference>
<feature type="compositionally biased region" description="Pro residues" evidence="1">
    <location>
        <begin position="107"/>
        <end position="119"/>
    </location>
</feature>
<sequence length="669" mass="71445">MGSAQKGSVYQMGTVNQAGSKMAVSAQRAAQVSLSPSPQRGPTFSLSASSQQSAEIYLRGPDASPPSPPRGPDTSRTSSPQRGSVASRTSSPQRGLDASRATSPQRGPDPAPATCPPRGPSCTHATSPPRDPESSARRGTDGPPRQRAELAGGPSPQRRAEFTQNVSSHVSGSSRPGKVTVAADTLLIAMQRSINPQREEAPRRGSLFSGSETTCRTSFSPDTKGSPPRSTSVVKTDVKPAEPIRRTPLQPEPDSPSGTSAPQGTKCPRRHLIHPKDEATQTDPPRRGPVPPGTRPSQKVAAAPDPESAGRDSGSPEAKPPPRGSACLEAESAFRISLRTEAELAQRTLGRPDPEAGHRGYASPEVRSPSRVVAGSEVESARRVHICPDPEPPRKVSLHPETESPRRVSGRLAPDTSRKAAVQLEADAFRRAAVQLETESPRRVSIRSAPDAPRRAAVQLETEASRRATVQLEMEAPWGTVVRPESGPSLGGPPAQSAFGSSPGPVGYLEPIPEFTPRPLPPRALPRIDVALDPLCEELALPREDPAVPPSQPKRPSGLAKPRDALRIPGCPSERIGPVRVARKESVPRFSAFFLDVSEEMYSRVIWWLKGLCFFSIWSPCHNSPDSECPPDDIYLDPEGAVLFRGWAFKNLNSTVFGVGFGIVGLYLL</sequence>
<feature type="compositionally biased region" description="Polar residues" evidence="1">
    <location>
        <begin position="81"/>
        <end position="93"/>
    </location>
</feature>
<reference evidence="2 3" key="1">
    <citation type="journal article" date="2008" name="Nature">
        <title>Genome analysis of the platypus reveals unique signatures of evolution.</title>
        <authorList>
            <person name="Warren W.C."/>
            <person name="Hillier L.W."/>
            <person name="Marshall Graves J.A."/>
            <person name="Birney E."/>
            <person name="Ponting C.P."/>
            <person name="Grutzner F."/>
            <person name="Belov K."/>
            <person name="Miller W."/>
            <person name="Clarke L."/>
            <person name="Chinwalla A.T."/>
            <person name="Yang S.P."/>
            <person name="Heger A."/>
            <person name="Locke D.P."/>
            <person name="Miethke P."/>
            <person name="Waters P.D."/>
            <person name="Veyrunes F."/>
            <person name="Fulton L."/>
            <person name="Fulton B."/>
            <person name="Graves T."/>
            <person name="Wallis J."/>
            <person name="Puente X.S."/>
            <person name="Lopez-Otin C."/>
            <person name="Ordonez G.R."/>
            <person name="Eichler E.E."/>
            <person name="Chen L."/>
            <person name="Cheng Z."/>
            <person name="Deakin J.E."/>
            <person name="Alsop A."/>
            <person name="Thompson K."/>
            <person name="Kirby P."/>
            <person name="Papenfuss A.T."/>
            <person name="Wakefield M.J."/>
            <person name="Olender T."/>
            <person name="Lancet D."/>
            <person name="Huttley G.A."/>
            <person name="Smit A.F."/>
            <person name="Pask A."/>
            <person name="Temple-Smith P."/>
            <person name="Batzer M.A."/>
            <person name="Walker J.A."/>
            <person name="Konkel M.K."/>
            <person name="Harris R.S."/>
            <person name="Whittington C.M."/>
            <person name="Wong E.S."/>
            <person name="Gemmell N.J."/>
            <person name="Buschiazzo E."/>
            <person name="Vargas Jentzsch I.M."/>
            <person name="Merkel A."/>
            <person name="Schmitz J."/>
            <person name="Zemann A."/>
            <person name="Churakov G."/>
            <person name="Kriegs J.O."/>
            <person name="Brosius J."/>
            <person name="Murchison E.P."/>
            <person name="Sachidanandam R."/>
            <person name="Smith C."/>
            <person name="Hannon G.J."/>
            <person name="Tsend-Ayush E."/>
            <person name="McMillan D."/>
            <person name="Attenborough R."/>
            <person name="Rens W."/>
            <person name="Ferguson-Smith M."/>
            <person name="Lefevre C.M."/>
            <person name="Sharp J.A."/>
            <person name="Nicholas K.R."/>
            <person name="Ray D.A."/>
            <person name="Kube M."/>
            <person name="Reinhardt R."/>
            <person name="Pringle T.H."/>
            <person name="Taylor J."/>
            <person name="Jones R.C."/>
            <person name="Nixon B."/>
            <person name="Dacheux J.L."/>
            <person name="Niwa H."/>
            <person name="Sekita Y."/>
            <person name="Huang X."/>
            <person name="Stark A."/>
            <person name="Kheradpour P."/>
            <person name="Kellis M."/>
            <person name="Flicek P."/>
            <person name="Chen Y."/>
            <person name="Webber C."/>
            <person name="Hardison R."/>
            <person name="Nelson J."/>
            <person name="Hallsworth-Pepin K."/>
            <person name="Delehaunty K."/>
            <person name="Markovic C."/>
            <person name="Minx P."/>
            <person name="Feng Y."/>
            <person name="Kremitzki C."/>
            <person name="Mitreva M."/>
            <person name="Glasscock J."/>
            <person name="Wylie T."/>
            <person name="Wohldmann P."/>
            <person name="Thiru P."/>
            <person name="Nhan M.N."/>
            <person name="Pohl C.S."/>
            <person name="Smith S.M."/>
            <person name="Hou S."/>
            <person name="Nefedov M."/>
            <person name="de Jong P.J."/>
            <person name="Renfree M.B."/>
            <person name="Mardis E.R."/>
            <person name="Wilson R.K."/>
        </authorList>
    </citation>
    <scope>NUCLEOTIDE SEQUENCE [LARGE SCALE GENOMIC DNA]</scope>
    <source>
        <strain evidence="2 3">Glennie</strain>
    </source>
</reference>
<dbReference type="PANTHER" id="PTHR37884">
    <property type="entry name" value="SEPTIN 4"/>
    <property type="match status" value="1"/>
</dbReference>
<evidence type="ECO:0000256" key="1">
    <source>
        <dbReference type="SAM" id="MobiDB-lite"/>
    </source>
</evidence>
<feature type="compositionally biased region" description="Polar residues" evidence="1">
    <location>
        <begin position="28"/>
        <end position="54"/>
    </location>
</feature>
<proteinExistence type="predicted"/>
<feature type="compositionally biased region" description="Polar residues" evidence="1">
    <location>
        <begin position="208"/>
        <end position="234"/>
    </location>
</feature>
<evidence type="ECO:0000313" key="3">
    <source>
        <dbReference type="Proteomes" id="UP000002279"/>
    </source>
</evidence>
<feature type="region of interest" description="Disordered" evidence="1">
    <location>
        <begin position="192"/>
        <end position="332"/>
    </location>
</feature>
<dbReference type="Pfam" id="PF15548">
    <property type="entry name" value="DUF4655"/>
    <property type="match status" value="2"/>
</dbReference>
<name>A0A6I8PF86_ORNAN</name>
<feature type="compositionally biased region" description="Basic and acidic residues" evidence="1">
    <location>
        <begin position="379"/>
        <end position="406"/>
    </location>
</feature>
<dbReference type="OMA" id="NRIIWWL"/>
<reference evidence="2" key="3">
    <citation type="submission" date="2025-09" db="UniProtKB">
        <authorList>
            <consortium name="Ensembl"/>
        </authorList>
    </citation>
    <scope>IDENTIFICATION</scope>
    <source>
        <strain evidence="2">Glennie</strain>
    </source>
</reference>
<feature type="region of interest" description="Disordered" evidence="1">
    <location>
        <begin position="344"/>
        <end position="418"/>
    </location>
</feature>
<feature type="compositionally biased region" description="Polar residues" evidence="1">
    <location>
        <begin position="162"/>
        <end position="174"/>
    </location>
</feature>
<dbReference type="PANTHER" id="PTHR37884:SF1">
    <property type="entry name" value="SEPTIN 4"/>
    <property type="match status" value="1"/>
</dbReference>
<evidence type="ECO:0000313" key="2">
    <source>
        <dbReference type="Ensembl" id="ENSOANP00000052566.1"/>
    </source>
</evidence>
<reference evidence="2" key="2">
    <citation type="submission" date="2025-08" db="UniProtKB">
        <authorList>
            <consortium name="Ensembl"/>
        </authorList>
    </citation>
    <scope>IDENTIFICATION</scope>
    <source>
        <strain evidence="2">Glennie</strain>
    </source>
</reference>
<dbReference type="InParanoid" id="A0A6I8PF86"/>
<feature type="region of interest" description="Disordered" evidence="1">
    <location>
        <begin position="19"/>
        <end position="179"/>
    </location>
</feature>
<feature type="compositionally biased region" description="Basic and acidic residues" evidence="1">
    <location>
        <begin position="130"/>
        <end position="148"/>
    </location>
</feature>
<dbReference type="InterPro" id="IPR027979">
    <property type="entry name" value="DUF4655"/>
</dbReference>
<protein>
    <submittedName>
        <fullName evidence="2">Uncharacterized protein</fullName>
    </submittedName>
</protein>
<accession>A0A6I8PF86</accession>